<proteinExistence type="predicted"/>
<evidence type="ECO:0000313" key="1">
    <source>
        <dbReference type="EMBL" id="KKK51713.1"/>
    </source>
</evidence>
<reference evidence="1" key="1">
    <citation type="journal article" date="2015" name="Nature">
        <title>Complex archaea that bridge the gap between prokaryotes and eukaryotes.</title>
        <authorList>
            <person name="Spang A."/>
            <person name="Saw J.H."/>
            <person name="Jorgensen S.L."/>
            <person name="Zaremba-Niedzwiedzka K."/>
            <person name="Martijn J."/>
            <person name="Lind A.E."/>
            <person name="van Eijk R."/>
            <person name="Schleper C."/>
            <person name="Guy L."/>
            <person name="Ettema T.J."/>
        </authorList>
    </citation>
    <scope>NUCLEOTIDE SEQUENCE</scope>
</reference>
<protein>
    <submittedName>
        <fullName evidence="1">Uncharacterized protein</fullName>
    </submittedName>
</protein>
<comment type="caution">
    <text evidence="1">The sequence shown here is derived from an EMBL/GenBank/DDBJ whole genome shotgun (WGS) entry which is preliminary data.</text>
</comment>
<sequence length="30" mass="3074">GIELNYINLASNKHRGIEKGQASGGMVGGC</sequence>
<dbReference type="AlphaFoldDB" id="A0A0F8W552"/>
<accession>A0A0F8W552</accession>
<name>A0A0F8W552_9ZZZZ</name>
<dbReference type="EMBL" id="LAZR01067372">
    <property type="protein sequence ID" value="KKK51713.1"/>
    <property type="molecule type" value="Genomic_DNA"/>
</dbReference>
<feature type="non-terminal residue" evidence="1">
    <location>
        <position position="1"/>
    </location>
</feature>
<organism evidence="1">
    <name type="scientific">marine sediment metagenome</name>
    <dbReference type="NCBI Taxonomy" id="412755"/>
    <lineage>
        <taxon>unclassified sequences</taxon>
        <taxon>metagenomes</taxon>
        <taxon>ecological metagenomes</taxon>
    </lineage>
</organism>
<gene>
    <name evidence="1" type="ORF">LCGC14_3112180</name>
</gene>